<dbReference type="Pfam" id="PF00775">
    <property type="entry name" value="Dioxygenase_C"/>
    <property type="match status" value="1"/>
</dbReference>
<dbReference type="InterPro" id="IPR050770">
    <property type="entry name" value="Intradiol_RC_Dioxygenase"/>
</dbReference>
<dbReference type="RefSeq" id="WP_213006134.1">
    <property type="nucleotide sequence ID" value="NZ_BOQN01000024.1"/>
</dbReference>
<dbReference type="Gene3D" id="2.60.130.10">
    <property type="entry name" value="Aromatic compound dioxygenase"/>
    <property type="match status" value="1"/>
</dbReference>
<evidence type="ECO:0000313" key="8">
    <source>
        <dbReference type="EMBL" id="GIM90199.1"/>
    </source>
</evidence>
<organism evidence="8 9">
    <name type="scientific">Paractinoplanes toevensis</name>
    <dbReference type="NCBI Taxonomy" id="571911"/>
    <lineage>
        <taxon>Bacteria</taxon>
        <taxon>Bacillati</taxon>
        <taxon>Actinomycetota</taxon>
        <taxon>Actinomycetes</taxon>
        <taxon>Micromonosporales</taxon>
        <taxon>Micromonosporaceae</taxon>
        <taxon>Paractinoplanes</taxon>
    </lineage>
</organism>
<dbReference type="GO" id="GO:0018576">
    <property type="term" value="F:catechol 1,2-dioxygenase activity"/>
    <property type="evidence" value="ECO:0007669"/>
    <property type="project" value="InterPro"/>
</dbReference>
<dbReference type="CDD" id="cd03461">
    <property type="entry name" value="1_2-HQD"/>
    <property type="match status" value="1"/>
</dbReference>
<reference evidence="8 9" key="1">
    <citation type="submission" date="2021-03" db="EMBL/GenBank/DDBJ databases">
        <title>Whole genome shotgun sequence of Actinoplanes toevensis NBRC 105298.</title>
        <authorList>
            <person name="Komaki H."/>
            <person name="Tamura T."/>
        </authorList>
    </citation>
    <scope>NUCLEOTIDE SEQUENCE [LARGE SCALE GENOMIC DNA]</scope>
    <source>
        <strain evidence="8 9">NBRC 105298</strain>
    </source>
</reference>
<comment type="cofactor">
    <cofactor evidence="1">
        <name>Fe(3+)</name>
        <dbReference type="ChEBI" id="CHEBI:29034"/>
    </cofactor>
</comment>
<dbReference type="PROSITE" id="PS00083">
    <property type="entry name" value="INTRADIOL_DIOXYGENAS"/>
    <property type="match status" value="1"/>
</dbReference>
<dbReference type="SUPFAM" id="SSF49482">
    <property type="entry name" value="Aromatic compound dioxygenase"/>
    <property type="match status" value="1"/>
</dbReference>
<protein>
    <submittedName>
        <fullName evidence="8">6-chlorohydroxyquinol-1,2-dioxygenase</fullName>
    </submittedName>
</protein>
<dbReference type="InterPro" id="IPR000627">
    <property type="entry name" value="Intradiol_dOase_C"/>
</dbReference>
<evidence type="ECO:0000256" key="6">
    <source>
        <dbReference type="ARBA" id="ARBA00023004"/>
    </source>
</evidence>
<dbReference type="GO" id="GO:0008199">
    <property type="term" value="F:ferric iron binding"/>
    <property type="evidence" value="ECO:0007669"/>
    <property type="project" value="InterPro"/>
</dbReference>
<keyword evidence="6" id="KW-0408">Iron</keyword>
<evidence type="ECO:0000313" key="9">
    <source>
        <dbReference type="Proteomes" id="UP000677082"/>
    </source>
</evidence>
<dbReference type="InterPro" id="IPR039390">
    <property type="entry name" value="1_2-HQD/HQD"/>
</dbReference>
<evidence type="ECO:0000259" key="7">
    <source>
        <dbReference type="PROSITE" id="PS00083"/>
    </source>
</evidence>
<evidence type="ECO:0000256" key="4">
    <source>
        <dbReference type="ARBA" id="ARBA00022964"/>
    </source>
</evidence>
<keyword evidence="3" id="KW-0479">Metal-binding</keyword>
<evidence type="ECO:0000256" key="5">
    <source>
        <dbReference type="ARBA" id="ARBA00023002"/>
    </source>
</evidence>
<dbReference type="GO" id="GO:0009712">
    <property type="term" value="P:catechol-containing compound metabolic process"/>
    <property type="evidence" value="ECO:0007669"/>
    <property type="project" value="InterPro"/>
</dbReference>
<evidence type="ECO:0000256" key="3">
    <source>
        <dbReference type="ARBA" id="ARBA00022723"/>
    </source>
</evidence>
<dbReference type="AlphaFoldDB" id="A0A919W1A7"/>
<keyword evidence="9" id="KW-1185">Reference proteome</keyword>
<proteinExistence type="inferred from homology"/>
<keyword evidence="4" id="KW-0223">Dioxygenase</keyword>
<dbReference type="InterPro" id="IPR007535">
    <property type="entry name" value="Catechol_dOase_N"/>
</dbReference>
<dbReference type="PANTHER" id="PTHR33711:SF7">
    <property type="entry name" value="INTRADIOL RING-CLEAVAGE DIOXYGENASES DOMAIN-CONTAINING PROTEIN-RELATED"/>
    <property type="match status" value="1"/>
</dbReference>
<sequence>MSTEQEIRESQLVDRVVASFAGTPDPRLRELMQALTRHLHAFVREVRLTEAEWQQAIAFLTATGHITDDRRQEFILLSDVLGASMQTVTVNNQAYGDATEATVFGPFFVQGSPEIPLGGDISGGAAGQPCWVEGTVTDAAGKPVPHARIEVWEADDDGFYDVQYGDDRVAARGHLHTDTDGSYRFWAITPTPYPIPHDGPVGRLLAATGRSPMRASHLHFLVEAPGLRTLVTHIFVRGDDLLDSDSVFGVRDSLVKDFEPQAPSTPTPDGRDLGDQPWSRVRFDIVLAPAAG</sequence>
<evidence type="ECO:0000256" key="1">
    <source>
        <dbReference type="ARBA" id="ARBA00001965"/>
    </source>
</evidence>
<dbReference type="EMBL" id="BOQN01000024">
    <property type="protein sequence ID" value="GIM90199.1"/>
    <property type="molecule type" value="Genomic_DNA"/>
</dbReference>
<name>A0A919W1A7_9ACTN</name>
<comment type="caution">
    <text evidence="8">The sequence shown here is derived from an EMBL/GenBank/DDBJ whole genome shotgun (WGS) entry which is preliminary data.</text>
</comment>
<gene>
    <name evidence="8" type="ORF">Ato02nite_019920</name>
</gene>
<dbReference type="Proteomes" id="UP000677082">
    <property type="component" value="Unassembled WGS sequence"/>
</dbReference>
<comment type="similarity">
    <text evidence="2">Belongs to the intradiol ring-cleavage dioxygenase family.</text>
</comment>
<dbReference type="PANTHER" id="PTHR33711">
    <property type="entry name" value="DIOXYGENASE, PUTATIVE (AFU_ORTHOLOGUE AFUA_2G02910)-RELATED"/>
    <property type="match status" value="1"/>
</dbReference>
<accession>A0A919W1A7</accession>
<dbReference type="Pfam" id="PF04444">
    <property type="entry name" value="Dioxygenase_N"/>
    <property type="match status" value="1"/>
</dbReference>
<evidence type="ECO:0000256" key="2">
    <source>
        <dbReference type="ARBA" id="ARBA00007825"/>
    </source>
</evidence>
<keyword evidence="5" id="KW-0560">Oxidoreductase</keyword>
<dbReference type="InterPro" id="IPR015889">
    <property type="entry name" value="Intradiol_dOase_core"/>
</dbReference>
<feature type="domain" description="Intradiol ring-cleavage dioxygenases" evidence="7">
    <location>
        <begin position="132"/>
        <end position="160"/>
    </location>
</feature>